<dbReference type="Proteomes" id="UP000668214">
    <property type="component" value="Unassembled WGS sequence"/>
</dbReference>
<gene>
    <name evidence="2" type="ORF">G6Z78_0002334</name>
</gene>
<feature type="region of interest" description="Disordered" evidence="1">
    <location>
        <begin position="1"/>
        <end position="22"/>
    </location>
</feature>
<reference evidence="2" key="1">
    <citation type="submission" date="2020-02" db="EMBL/GenBank/DDBJ databases">
        <title>Relaxed selection underlies rapid genomic changes in the transitions from sociality to social parasitism in ants.</title>
        <authorList>
            <person name="Bi X."/>
        </authorList>
    </citation>
    <scope>NUCLEOTIDE SEQUENCE</scope>
    <source>
        <strain evidence="2">BGI-DK2014c</strain>
        <tissue evidence="2">Whole body</tissue>
    </source>
</reference>
<dbReference type="AlphaFoldDB" id="A0A836FF81"/>
<evidence type="ECO:0000256" key="1">
    <source>
        <dbReference type="SAM" id="MobiDB-lite"/>
    </source>
</evidence>
<organism evidence="2 3">
    <name type="scientific">Pseudoatta argentina</name>
    <dbReference type="NCBI Taxonomy" id="621737"/>
    <lineage>
        <taxon>Eukaryota</taxon>
        <taxon>Metazoa</taxon>
        <taxon>Ecdysozoa</taxon>
        <taxon>Arthropoda</taxon>
        <taxon>Hexapoda</taxon>
        <taxon>Insecta</taxon>
        <taxon>Pterygota</taxon>
        <taxon>Neoptera</taxon>
        <taxon>Endopterygota</taxon>
        <taxon>Hymenoptera</taxon>
        <taxon>Apocrita</taxon>
        <taxon>Aculeata</taxon>
        <taxon>Formicoidea</taxon>
        <taxon>Formicidae</taxon>
        <taxon>Myrmicinae</taxon>
        <taxon>Pseudoatta</taxon>
    </lineage>
</organism>
<protein>
    <submittedName>
        <fullName evidence="2">MOS1T transposase</fullName>
    </submittedName>
</protein>
<dbReference type="EMBL" id="JAANIA010002033">
    <property type="protein sequence ID" value="KAG5318106.1"/>
    <property type="molecule type" value="Genomic_DNA"/>
</dbReference>
<sequence length="206" mass="24097">MCYRMPPKDSGETTRNPSLQGACEIPDNNSRRFVRMRSCENDRLSKETASERRELLNLLEHRTTSFTFYRADPVEKSEPSRELLLQRQKRKDFLHRIVTGDEKWIHYDNLKRRKSWGKPGLSTAIELERVTCTSNAILSDATVLSKICSNLPGNVFTATGRRASVSRQNRSIRRRLRAAREEGKEGDVREKRFERTDNVNLQEWQR</sequence>
<dbReference type="InterPro" id="IPR036397">
    <property type="entry name" value="RNaseH_sf"/>
</dbReference>
<feature type="non-terminal residue" evidence="2">
    <location>
        <position position="1"/>
    </location>
</feature>
<feature type="non-terminal residue" evidence="2">
    <location>
        <position position="206"/>
    </location>
</feature>
<dbReference type="Gene3D" id="3.30.420.10">
    <property type="entry name" value="Ribonuclease H-like superfamily/Ribonuclease H"/>
    <property type="match status" value="1"/>
</dbReference>
<proteinExistence type="predicted"/>
<name>A0A836FF81_9HYME</name>
<comment type="caution">
    <text evidence="2">The sequence shown here is derived from an EMBL/GenBank/DDBJ whole genome shotgun (WGS) entry which is preliminary data.</text>
</comment>
<keyword evidence="3" id="KW-1185">Reference proteome</keyword>
<accession>A0A836FF81</accession>
<evidence type="ECO:0000313" key="2">
    <source>
        <dbReference type="EMBL" id="KAG5318106.1"/>
    </source>
</evidence>
<evidence type="ECO:0000313" key="3">
    <source>
        <dbReference type="Proteomes" id="UP000668214"/>
    </source>
</evidence>
<dbReference type="GO" id="GO:0003676">
    <property type="term" value="F:nucleic acid binding"/>
    <property type="evidence" value="ECO:0007669"/>
    <property type="project" value="InterPro"/>
</dbReference>
<feature type="compositionally biased region" description="Basic and acidic residues" evidence="1">
    <location>
        <begin position="1"/>
        <end position="12"/>
    </location>
</feature>